<proteinExistence type="predicted"/>
<dbReference type="Proteomes" id="UP000031843">
    <property type="component" value="Chromosome main"/>
</dbReference>
<evidence type="ECO:0000313" key="1">
    <source>
        <dbReference type="EMBL" id="AJG20665.1"/>
    </source>
</evidence>
<organism evidence="1 2">
    <name type="scientific">Cupriavidus basilensis</name>
    <dbReference type="NCBI Taxonomy" id="68895"/>
    <lineage>
        <taxon>Bacteria</taxon>
        <taxon>Pseudomonadati</taxon>
        <taxon>Pseudomonadota</taxon>
        <taxon>Betaproteobacteria</taxon>
        <taxon>Burkholderiales</taxon>
        <taxon>Burkholderiaceae</taxon>
        <taxon>Cupriavidus</taxon>
    </lineage>
</organism>
<name>A0A0C4YD29_9BURK</name>
<keyword evidence="2" id="KW-1185">Reference proteome</keyword>
<dbReference type="AlphaFoldDB" id="A0A0C4YD29"/>
<sequence length="42" mass="4712">MKLTTIHDSVSSLFSLLLWKVKRRTAGMAHERGPRPAALSFT</sequence>
<protein>
    <submittedName>
        <fullName evidence="1">Uncharacterized protein</fullName>
    </submittedName>
</protein>
<gene>
    <name evidence="1" type="ORF">RR42_m3297</name>
</gene>
<dbReference type="EMBL" id="CP010536">
    <property type="protein sequence ID" value="AJG20665.1"/>
    <property type="molecule type" value="Genomic_DNA"/>
</dbReference>
<accession>A0A0C4YD29</accession>
<reference evidence="1 2" key="1">
    <citation type="journal article" date="2015" name="Genome Announc.">
        <title>Complete Genome Sequence of Cupriavidus basilensis 4G11, Isolated from the Oak Ridge Field Research Center Site.</title>
        <authorList>
            <person name="Ray J."/>
            <person name="Waters R.J."/>
            <person name="Skerker J.M."/>
            <person name="Kuehl J.V."/>
            <person name="Price M.N."/>
            <person name="Huang J."/>
            <person name="Chakraborty R."/>
            <person name="Arkin A.P."/>
            <person name="Deutschbauer A."/>
        </authorList>
    </citation>
    <scope>NUCLEOTIDE SEQUENCE [LARGE SCALE GENOMIC DNA]</scope>
    <source>
        <strain evidence="1">4G11</strain>
    </source>
</reference>
<evidence type="ECO:0000313" key="2">
    <source>
        <dbReference type="Proteomes" id="UP000031843"/>
    </source>
</evidence>
<dbReference type="KEGG" id="cbw:RR42_m3297"/>